<evidence type="ECO:0000313" key="2">
    <source>
        <dbReference type="EMBL" id="EEV18910.1"/>
    </source>
</evidence>
<sequence length="39" mass="4698">MVLEDQIIPKRSLFLLIYGANYLNLMIFQILEIRLNFKI</sequence>
<evidence type="ECO:0000256" key="1">
    <source>
        <dbReference type="SAM" id="Phobius"/>
    </source>
</evidence>
<keyword evidence="3" id="KW-1185">Reference proteome</keyword>
<evidence type="ECO:0000313" key="3">
    <source>
        <dbReference type="Proteomes" id="UP000005709"/>
    </source>
</evidence>
<feature type="transmembrane region" description="Helical" evidence="1">
    <location>
        <begin position="12"/>
        <end position="31"/>
    </location>
</feature>
<keyword evidence="1" id="KW-0812">Transmembrane</keyword>
<dbReference type="AlphaFoldDB" id="C8PE37"/>
<protein>
    <submittedName>
        <fullName evidence="2">Uncharacterized protein</fullName>
    </submittedName>
</protein>
<gene>
    <name evidence="2" type="ORF">CAMGR0001_2387</name>
</gene>
<organism evidence="2 3">
    <name type="scientific">Campylobacter gracilis RM3268</name>
    <dbReference type="NCBI Taxonomy" id="553220"/>
    <lineage>
        <taxon>Bacteria</taxon>
        <taxon>Pseudomonadati</taxon>
        <taxon>Campylobacterota</taxon>
        <taxon>Epsilonproteobacteria</taxon>
        <taxon>Campylobacterales</taxon>
        <taxon>Campylobacteraceae</taxon>
        <taxon>Campylobacter</taxon>
    </lineage>
</organism>
<keyword evidence="1" id="KW-1133">Transmembrane helix</keyword>
<proteinExistence type="predicted"/>
<name>C8PE37_9BACT</name>
<reference evidence="2 3" key="1">
    <citation type="submission" date="2009-07" db="EMBL/GenBank/DDBJ databases">
        <authorList>
            <person name="Madupu R."/>
            <person name="Sebastian Y."/>
            <person name="Durkin A.S."/>
            <person name="Torralba M."/>
            <person name="Methe B."/>
            <person name="Sutton G.G."/>
            <person name="Strausberg R.L."/>
            <person name="Nelson K.E."/>
        </authorList>
    </citation>
    <scope>NUCLEOTIDE SEQUENCE [LARGE SCALE GENOMIC DNA]</scope>
    <source>
        <strain evidence="2 3">RM3268</strain>
    </source>
</reference>
<comment type="caution">
    <text evidence="2">The sequence shown here is derived from an EMBL/GenBank/DDBJ whole genome shotgun (WGS) entry which is preliminary data.</text>
</comment>
<accession>C8PE37</accession>
<keyword evidence="1" id="KW-0472">Membrane</keyword>
<dbReference type="Proteomes" id="UP000005709">
    <property type="component" value="Unassembled WGS sequence"/>
</dbReference>
<dbReference type="EMBL" id="ACYG01000005">
    <property type="protein sequence ID" value="EEV18910.1"/>
    <property type="molecule type" value="Genomic_DNA"/>
</dbReference>